<reference evidence="2 3" key="1">
    <citation type="journal article" date="2019" name="Int. J. Syst. Evol. Microbiol.">
        <title>The Global Catalogue of Microorganisms (GCM) 10K type strain sequencing project: providing services to taxonomists for standard genome sequencing and annotation.</title>
        <authorList>
            <consortium name="The Broad Institute Genomics Platform"/>
            <consortium name="The Broad Institute Genome Sequencing Center for Infectious Disease"/>
            <person name="Wu L."/>
            <person name="Ma J."/>
        </authorList>
    </citation>
    <scope>NUCLEOTIDE SEQUENCE [LARGE SCALE GENOMIC DNA]</scope>
    <source>
        <strain evidence="2 3">JCM 11117</strain>
    </source>
</reference>
<accession>A0ABN1N6N0</accession>
<proteinExistence type="predicted"/>
<dbReference type="Proteomes" id="UP001499967">
    <property type="component" value="Unassembled WGS sequence"/>
</dbReference>
<sequence length="242" mass="26968">MTEAPPLPAHPKLITFDTYGTLIDWDGALRRYLQSIFDARGVTVDVTAFYAHWYLDYALPALRGDFMIYRELLATTMRQACTDASLPIDERELAALGDVMAAADPFPDTVEVLDELRRHAPLATISNSQRDILEASAHKMGDPFTHQITAEVVRAYKPDPALFDLVLDRAGVAPEEVVHIAQSQYVDLPRSVPMGIATIWINRQGQTLLPEHPAPTLELPDLRDVPRVLGYATEPAAARRER</sequence>
<dbReference type="Gene3D" id="1.10.150.750">
    <property type="match status" value="1"/>
</dbReference>
<dbReference type="PANTHER" id="PTHR43316:SF9">
    <property type="entry name" value="ACID DEHALOGENASE, PUTATIVE (AFU_ORTHOLOGUE AFUA_6G14460)-RELATED"/>
    <property type="match status" value="1"/>
</dbReference>
<evidence type="ECO:0000313" key="2">
    <source>
        <dbReference type="EMBL" id="GAA0895509.1"/>
    </source>
</evidence>
<name>A0ABN1N6N0_9PSEU</name>
<dbReference type="Pfam" id="PF00702">
    <property type="entry name" value="Hydrolase"/>
    <property type="match status" value="1"/>
</dbReference>
<dbReference type="InterPro" id="IPR006439">
    <property type="entry name" value="HAD-SF_hydro_IA"/>
</dbReference>
<dbReference type="InterPro" id="IPR051540">
    <property type="entry name" value="S-2-haloacid_dehalogenase"/>
</dbReference>
<dbReference type="SFLD" id="SFLDS00003">
    <property type="entry name" value="Haloacid_Dehalogenase"/>
    <property type="match status" value="1"/>
</dbReference>
<comment type="caution">
    <text evidence="2">The sequence shown here is derived from an EMBL/GenBank/DDBJ whole genome shotgun (WGS) entry which is preliminary data.</text>
</comment>
<dbReference type="InterPro" id="IPR036412">
    <property type="entry name" value="HAD-like_sf"/>
</dbReference>
<dbReference type="Gene3D" id="3.40.50.1000">
    <property type="entry name" value="HAD superfamily/HAD-like"/>
    <property type="match status" value="1"/>
</dbReference>
<dbReference type="InterPro" id="IPR023214">
    <property type="entry name" value="HAD_sf"/>
</dbReference>
<dbReference type="CDD" id="cd02588">
    <property type="entry name" value="HAD_L2-DEX"/>
    <property type="match status" value="1"/>
</dbReference>
<dbReference type="PANTHER" id="PTHR43316">
    <property type="entry name" value="HYDROLASE, HALOACID DELAHOGENASE-RELATED"/>
    <property type="match status" value="1"/>
</dbReference>
<dbReference type="NCBIfam" id="TIGR01549">
    <property type="entry name" value="HAD-SF-IA-v1"/>
    <property type="match status" value="1"/>
</dbReference>
<evidence type="ECO:0000313" key="3">
    <source>
        <dbReference type="Proteomes" id="UP001499967"/>
    </source>
</evidence>
<dbReference type="NCBIfam" id="TIGR01428">
    <property type="entry name" value="HAD_type_II"/>
    <property type="match status" value="1"/>
</dbReference>
<dbReference type="SFLD" id="SFLDG01129">
    <property type="entry name" value="C1.5:_HAD__Beta-PGM__Phosphata"/>
    <property type="match status" value="1"/>
</dbReference>
<dbReference type="SUPFAM" id="SSF56784">
    <property type="entry name" value="HAD-like"/>
    <property type="match status" value="1"/>
</dbReference>
<keyword evidence="1 2" id="KW-0378">Hydrolase</keyword>
<evidence type="ECO:0000256" key="1">
    <source>
        <dbReference type="ARBA" id="ARBA00022801"/>
    </source>
</evidence>
<dbReference type="NCBIfam" id="TIGR01493">
    <property type="entry name" value="HAD-SF-IA-v2"/>
    <property type="match status" value="1"/>
</dbReference>
<dbReference type="EMBL" id="BAAAHP010000161">
    <property type="protein sequence ID" value="GAA0895509.1"/>
    <property type="molecule type" value="Genomic_DNA"/>
</dbReference>
<organism evidence="2 3">
    <name type="scientific">Pseudonocardia zijingensis</name>
    <dbReference type="NCBI Taxonomy" id="153376"/>
    <lineage>
        <taxon>Bacteria</taxon>
        <taxon>Bacillati</taxon>
        <taxon>Actinomycetota</taxon>
        <taxon>Actinomycetes</taxon>
        <taxon>Pseudonocardiales</taxon>
        <taxon>Pseudonocardiaceae</taxon>
        <taxon>Pseudonocardia</taxon>
    </lineage>
</organism>
<gene>
    <name evidence="2" type="ORF">GCM10009559_51520</name>
</gene>
<keyword evidence="3" id="KW-1185">Reference proteome</keyword>
<dbReference type="GO" id="GO:0016787">
    <property type="term" value="F:hydrolase activity"/>
    <property type="evidence" value="ECO:0007669"/>
    <property type="project" value="UniProtKB-KW"/>
</dbReference>
<protein>
    <submittedName>
        <fullName evidence="2">HAD family hydrolase</fullName>
    </submittedName>
</protein>
<dbReference type="InterPro" id="IPR006328">
    <property type="entry name" value="2-HAD"/>
</dbReference>
<dbReference type="PRINTS" id="PR00413">
    <property type="entry name" value="HADHALOGNASE"/>
</dbReference>
<dbReference type="RefSeq" id="WP_343944149.1">
    <property type="nucleotide sequence ID" value="NZ_BAAAHP010000161.1"/>
</dbReference>